<evidence type="ECO:0000259" key="1">
    <source>
        <dbReference type="Pfam" id="PF05685"/>
    </source>
</evidence>
<evidence type="ECO:0000313" key="2">
    <source>
        <dbReference type="EMBL" id="MEE3717719.1"/>
    </source>
</evidence>
<dbReference type="RefSeq" id="WP_330484150.1">
    <property type="nucleotide sequence ID" value="NZ_JAZBJZ010000050.1"/>
</dbReference>
<comment type="caution">
    <text evidence="2">The sequence shown here is derived from an EMBL/GenBank/DDBJ whole genome shotgun (WGS) entry which is preliminary data.</text>
</comment>
<sequence length="191" mass="21861">MYQTIRWKSADLELLPDNGNRYEIIDGELFVTRAPHWKHQKVITKLIQSLGIWSSQSKLGEVVTTPGLIFTEDDNVIPDLVWISSDRLAKALDESGHLLAAPELVVEVLSEGSDNERRDREVKRKLYAIRGVQEYWIVDWRRQQIEIFRRDSLQDASRRAGLPLVATLFSSDVLSSPLLPNFEQSVAEVFS</sequence>
<keyword evidence="2" id="KW-0540">Nuclease</keyword>
<dbReference type="GO" id="GO:0004519">
    <property type="term" value="F:endonuclease activity"/>
    <property type="evidence" value="ECO:0007669"/>
    <property type="project" value="UniProtKB-KW"/>
</dbReference>
<dbReference type="InterPro" id="IPR011335">
    <property type="entry name" value="Restrct_endonuc-II-like"/>
</dbReference>
<dbReference type="Proteomes" id="UP001333818">
    <property type="component" value="Unassembled WGS sequence"/>
</dbReference>
<organism evidence="2 3">
    <name type="scientific">Tumidithrix elongata BACA0141</name>
    <dbReference type="NCBI Taxonomy" id="2716417"/>
    <lineage>
        <taxon>Bacteria</taxon>
        <taxon>Bacillati</taxon>
        <taxon>Cyanobacteriota</taxon>
        <taxon>Cyanophyceae</taxon>
        <taxon>Pseudanabaenales</taxon>
        <taxon>Pseudanabaenaceae</taxon>
        <taxon>Tumidithrix</taxon>
        <taxon>Tumidithrix elongata</taxon>
    </lineage>
</organism>
<dbReference type="InterPro" id="IPR008538">
    <property type="entry name" value="Uma2"/>
</dbReference>
<feature type="domain" description="Putative restriction endonuclease" evidence="1">
    <location>
        <begin position="11"/>
        <end position="183"/>
    </location>
</feature>
<dbReference type="AlphaFoldDB" id="A0AAW9Q1K4"/>
<accession>A0AAW9Q1K4</accession>
<proteinExistence type="predicted"/>
<dbReference type="Gene3D" id="3.90.1570.10">
    <property type="entry name" value="tt1808, chain A"/>
    <property type="match status" value="1"/>
</dbReference>
<dbReference type="PANTHER" id="PTHR34107">
    <property type="entry name" value="SLL0198 PROTEIN-RELATED"/>
    <property type="match status" value="1"/>
</dbReference>
<keyword evidence="2" id="KW-0255">Endonuclease</keyword>
<keyword evidence="3" id="KW-1185">Reference proteome</keyword>
<dbReference type="EMBL" id="JAZBJZ010000050">
    <property type="protein sequence ID" value="MEE3717719.1"/>
    <property type="molecule type" value="Genomic_DNA"/>
</dbReference>
<name>A0AAW9Q1K4_9CYAN</name>
<gene>
    <name evidence="2" type="ORF">V2H45_13340</name>
</gene>
<dbReference type="CDD" id="cd06260">
    <property type="entry name" value="DUF820-like"/>
    <property type="match status" value="1"/>
</dbReference>
<dbReference type="Pfam" id="PF05685">
    <property type="entry name" value="Uma2"/>
    <property type="match status" value="1"/>
</dbReference>
<evidence type="ECO:0000313" key="3">
    <source>
        <dbReference type="Proteomes" id="UP001333818"/>
    </source>
</evidence>
<reference evidence="2" key="1">
    <citation type="submission" date="2024-01" db="EMBL/GenBank/DDBJ databases">
        <title>Bank of Algae and Cyanobacteria of the Azores (BACA) strain genomes.</title>
        <authorList>
            <person name="Luz R."/>
            <person name="Cordeiro R."/>
            <person name="Fonseca A."/>
            <person name="Goncalves V."/>
        </authorList>
    </citation>
    <scope>NUCLEOTIDE SEQUENCE</scope>
    <source>
        <strain evidence="2">BACA0141</strain>
    </source>
</reference>
<dbReference type="InterPro" id="IPR012296">
    <property type="entry name" value="Nuclease_put_TT1808"/>
</dbReference>
<dbReference type="PANTHER" id="PTHR34107:SF4">
    <property type="entry name" value="SLL1222 PROTEIN"/>
    <property type="match status" value="1"/>
</dbReference>
<keyword evidence="2" id="KW-0378">Hydrolase</keyword>
<dbReference type="SUPFAM" id="SSF52980">
    <property type="entry name" value="Restriction endonuclease-like"/>
    <property type="match status" value="1"/>
</dbReference>
<protein>
    <submittedName>
        <fullName evidence="2">Uma2 family endonuclease</fullName>
    </submittedName>
</protein>